<feature type="domain" description="CheR-type methyltransferase" evidence="1">
    <location>
        <begin position="11"/>
        <end position="282"/>
    </location>
</feature>
<keyword evidence="2" id="KW-0489">Methyltransferase</keyword>
<sequence>MGFILDADYNILNMGVSLSIKEIKTVTSEMSKYDCLDYSGHSFSFLKRRLGHIFSQLKIRRLTQFCEQLADENFRELINYHMAVNVTEMFRDPGFWRVLRRDVFSLFDKEGWSVWFPDTPSGEEVYSLLILLKEQGILNNVKVLCQHPSKEKCREISEGVIDQKKIEISYNNYRRLEEKDLFNNYFIEKEGEKYFNKELLEFCEFKCASVGVGDFNEKFDLILFRNSGINYTVRKKEELLARLLSNLKTGGIIALGVRESIPEVFHNQLCVLDRKESIFKKI</sequence>
<evidence type="ECO:0000313" key="2">
    <source>
        <dbReference type="EMBL" id="SFE29221.1"/>
    </source>
</evidence>
<dbReference type="SUPFAM" id="SSF53335">
    <property type="entry name" value="S-adenosyl-L-methionine-dependent methyltransferases"/>
    <property type="match status" value="1"/>
</dbReference>
<dbReference type="InterPro" id="IPR022642">
    <property type="entry name" value="CheR_C"/>
</dbReference>
<dbReference type="PANTHER" id="PTHR24422">
    <property type="entry name" value="CHEMOTAXIS PROTEIN METHYLTRANSFERASE"/>
    <property type="match status" value="1"/>
</dbReference>
<dbReference type="InterPro" id="IPR050903">
    <property type="entry name" value="Bact_Chemotaxis_MeTrfase"/>
</dbReference>
<keyword evidence="3" id="KW-1185">Reference proteome</keyword>
<dbReference type="RefSeq" id="WP_010526353.1">
    <property type="nucleotide sequence ID" value="NZ_AFSL01000008.1"/>
</dbReference>
<name>A0A1I1ZBV2_9BACT</name>
<dbReference type="PRINTS" id="PR00996">
    <property type="entry name" value="CHERMTFRASE"/>
</dbReference>
<gene>
    <name evidence="2" type="ORF">SAMN05444380_10962</name>
</gene>
<accession>A0A1I1ZBV2</accession>
<dbReference type="PROSITE" id="PS50123">
    <property type="entry name" value="CHER"/>
    <property type="match status" value="1"/>
</dbReference>
<proteinExistence type="predicted"/>
<dbReference type="InterPro" id="IPR000780">
    <property type="entry name" value="CheR_MeTrfase"/>
</dbReference>
<dbReference type="InParanoid" id="A0A1I1ZBV2"/>
<dbReference type="STRING" id="385682.SAMN05444380_10962"/>
<evidence type="ECO:0000259" key="1">
    <source>
        <dbReference type="PROSITE" id="PS50123"/>
    </source>
</evidence>
<dbReference type="eggNOG" id="COG1352">
    <property type="taxonomic scope" value="Bacteria"/>
</dbReference>
<dbReference type="EMBL" id="FONA01000009">
    <property type="protein sequence ID" value="SFE29221.1"/>
    <property type="molecule type" value="Genomic_DNA"/>
</dbReference>
<reference evidence="2 3" key="1">
    <citation type="submission" date="2016-10" db="EMBL/GenBank/DDBJ databases">
        <authorList>
            <person name="de Groot N.N."/>
        </authorList>
    </citation>
    <scope>NUCLEOTIDE SEQUENCE [LARGE SCALE GENOMIC DNA]</scope>
    <source>
        <strain evidence="2 3">DSM 19012</strain>
    </source>
</reference>
<dbReference type="AlphaFoldDB" id="A0A1I1ZBV2"/>
<dbReference type="Gene3D" id="3.40.50.150">
    <property type="entry name" value="Vaccinia Virus protein VP39"/>
    <property type="match status" value="1"/>
</dbReference>
<dbReference type="GO" id="GO:0032259">
    <property type="term" value="P:methylation"/>
    <property type="evidence" value="ECO:0007669"/>
    <property type="project" value="UniProtKB-KW"/>
</dbReference>
<evidence type="ECO:0000313" key="3">
    <source>
        <dbReference type="Proteomes" id="UP000181976"/>
    </source>
</evidence>
<organism evidence="2 3">
    <name type="scientific">Thermophagus xiamenensis</name>
    <dbReference type="NCBI Taxonomy" id="385682"/>
    <lineage>
        <taxon>Bacteria</taxon>
        <taxon>Pseudomonadati</taxon>
        <taxon>Bacteroidota</taxon>
        <taxon>Bacteroidia</taxon>
        <taxon>Marinilabiliales</taxon>
        <taxon>Marinilabiliaceae</taxon>
        <taxon>Thermophagus</taxon>
    </lineage>
</organism>
<keyword evidence="2" id="KW-0808">Transferase</keyword>
<dbReference type="GO" id="GO:0008757">
    <property type="term" value="F:S-adenosylmethionine-dependent methyltransferase activity"/>
    <property type="evidence" value="ECO:0007669"/>
    <property type="project" value="InterPro"/>
</dbReference>
<dbReference type="InterPro" id="IPR029063">
    <property type="entry name" value="SAM-dependent_MTases_sf"/>
</dbReference>
<dbReference type="SMART" id="SM00138">
    <property type="entry name" value="MeTrc"/>
    <property type="match status" value="1"/>
</dbReference>
<dbReference type="Pfam" id="PF01739">
    <property type="entry name" value="CheR"/>
    <property type="match status" value="1"/>
</dbReference>
<dbReference type="Proteomes" id="UP000181976">
    <property type="component" value="Unassembled WGS sequence"/>
</dbReference>
<protein>
    <submittedName>
        <fullName evidence="2">Chemotaxis protein methyltransferase CheR</fullName>
    </submittedName>
</protein>
<dbReference type="PANTHER" id="PTHR24422:SF10">
    <property type="entry name" value="CHEMOTAXIS PROTEIN METHYLTRANSFERASE 2"/>
    <property type="match status" value="1"/>
</dbReference>